<comment type="caution">
    <text evidence="1">The sequence shown here is derived from an EMBL/GenBank/DDBJ whole genome shotgun (WGS) entry which is preliminary data.</text>
</comment>
<sequence length="86" mass="9731">SAGDMIVGRYVSGLPFEEPGFAVLPPFIADIDDFIRRAIDLCFSNLPSRLIRTGSFLLASLVYHHDFLIRTLNNIHLLRRNARFGN</sequence>
<evidence type="ECO:0000313" key="1">
    <source>
        <dbReference type="EMBL" id="ETO84933.1"/>
    </source>
</evidence>
<gene>
    <name evidence="1" type="ORF">F444_01219</name>
</gene>
<dbReference type="Proteomes" id="UP000028582">
    <property type="component" value="Unassembled WGS sequence"/>
</dbReference>
<reference evidence="1 2" key="1">
    <citation type="submission" date="2013-11" db="EMBL/GenBank/DDBJ databases">
        <title>The Genome Sequence of Phytophthora parasitica P1976.</title>
        <authorList>
            <consortium name="The Broad Institute Genomics Platform"/>
            <person name="Russ C."/>
            <person name="Tyler B."/>
            <person name="Panabieres F."/>
            <person name="Shan W."/>
            <person name="Tripathy S."/>
            <person name="Grunwald N."/>
            <person name="Machado M."/>
            <person name="Johnson C.S."/>
            <person name="Walker B."/>
            <person name="Young S."/>
            <person name="Zeng Q."/>
            <person name="Gargeya S."/>
            <person name="Fitzgerald M."/>
            <person name="Haas B."/>
            <person name="Abouelleil A."/>
            <person name="Allen A.W."/>
            <person name="Alvarado L."/>
            <person name="Arachchi H.M."/>
            <person name="Berlin A.M."/>
            <person name="Chapman S.B."/>
            <person name="Gainer-Dewar J."/>
            <person name="Goldberg J."/>
            <person name="Griggs A."/>
            <person name="Gujja S."/>
            <person name="Hansen M."/>
            <person name="Howarth C."/>
            <person name="Imamovic A."/>
            <person name="Ireland A."/>
            <person name="Larimer J."/>
            <person name="McCowan C."/>
            <person name="Murphy C."/>
            <person name="Pearson M."/>
            <person name="Poon T.W."/>
            <person name="Priest M."/>
            <person name="Roberts A."/>
            <person name="Saif S."/>
            <person name="Shea T."/>
            <person name="Sisk P."/>
            <person name="Sykes S."/>
            <person name="Wortman J."/>
            <person name="Nusbaum C."/>
            <person name="Birren B."/>
        </authorList>
    </citation>
    <scope>NUCLEOTIDE SEQUENCE [LARGE SCALE GENOMIC DNA]</scope>
    <source>
        <strain evidence="1 2">P1976</strain>
    </source>
</reference>
<feature type="non-terminal residue" evidence="1">
    <location>
        <position position="86"/>
    </location>
</feature>
<organism evidence="1 2">
    <name type="scientific">Phytophthora nicotianae P1976</name>
    <dbReference type="NCBI Taxonomy" id="1317066"/>
    <lineage>
        <taxon>Eukaryota</taxon>
        <taxon>Sar</taxon>
        <taxon>Stramenopiles</taxon>
        <taxon>Oomycota</taxon>
        <taxon>Peronosporomycetes</taxon>
        <taxon>Peronosporales</taxon>
        <taxon>Peronosporaceae</taxon>
        <taxon>Phytophthora</taxon>
    </lineage>
</organism>
<accession>A0A081B1C2</accession>
<dbReference type="AlphaFoldDB" id="A0A081B1C2"/>
<name>A0A081B1C2_PHYNI</name>
<feature type="non-terminal residue" evidence="1">
    <location>
        <position position="1"/>
    </location>
</feature>
<dbReference type="EMBL" id="ANJA01000209">
    <property type="protein sequence ID" value="ETO84933.1"/>
    <property type="molecule type" value="Genomic_DNA"/>
</dbReference>
<proteinExistence type="predicted"/>
<evidence type="ECO:0000313" key="2">
    <source>
        <dbReference type="Proteomes" id="UP000028582"/>
    </source>
</evidence>
<protein>
    <submittedName>
        <fullName evidence="1">Uncharacterized protein</fullName>
    </submittedName>
</protein>